<reference evidence="5" key="1">
    <citation type="journal article" date="2022" name="Proc. Natl. Acad. Sci. U.S.A.">
        <title>Life cycle and functional genomics of the unicellular red alga Galdieria for elucidating algal and plant evolution and industrial use.</title>
        <authorList>
            <person name="Hirooka S."/>
            <person name="Itabashi T."/>
            <person name="Ichinose T.M."/>
            <person name="Onuma R."/>
            <person name="Fujiwara T."/>
            <person name="Yamashita S."/>
            <person name="Jong L.W."/>
            <person name="Tomita R."/>
            <person name="Iwane A.H."/>
            <person name="Miyagishima S.Y."/>
        </authorList>
    </citation>
    <scope>NUCLEOTIDE SEQUENCE</scope>
    <source>
        <strain evidence="5">NBRC 102759</strain>
    </source>
</reference>
<proteinExistence type="predicted"/>
<dbReference type="Gene3D" id="2.60.200.20">
    <property type="match status" value="1"/>
</dbReference>
<keyword evidence="6" id="KW-1185">Reference proteome</keyword>
<comment type="caution">
    <text evidence="5">The sequence shown here is derived from an EMBL/GenBank/DDBJ whole genome shotgun (WGS) entry which is preliminary data.</text>
</comment>
<dbReference type="Proteomes" id="UP001061958">
    <property type="component" value="Unassembled WGS sequence"/>
</dbReference>
<comment type="subcellular location">
    <subcellularLocation>
        <location evidence="1">Nucleus</location>
    </subcellularLocation>
</comment>
<feature type="compositionally biased region" description="Basic and acidic residues" evidence="3">
    <location>
        <begin position="337"/>
        <end position="346"/>
    </location>
</feature>
<organism evidence="5 6">
    <name type="scientific">Galdieria partita</name>
    <dbReference type="NCBI Taxonomy" id="83374"/>
    <lineage>
        <taxon>Eukaryota</taxon>
        <taxon>Rhodophyta</taxon>
        <taxon>Bangiophyceae</taxon>
        <taxon>Galdieriales</taxon>
        <taxon>Galdieriaceae</taxon>
        <taxon>Galdieria</taxon>
    </lineage>
</organism>
<dbReference type="PROSITE" id="PS51543">
    <property type="entry name" value="FYRC"/>
    <property type="match status" value="1"/>
</dbReference>
<accession>A0A9C7UMX7</accession>
<protein>
    <recommendedName>
        <fullName evidence="4">FHA domain-containing protein</fullName>
    </recommendedName>
</protein>
<dbReference type="PANTHER" id="PTHR46850">
    <property type="entry name" value="CHROMODOMAIN-HELICASE-DNA-BINDING PROTEIN 9"/>
    <property type="match status" value="1"/>
</dbReference>
<dbReference type="InterPro" id="IPR003889">
    <property type="entry name" value="FYrich_C"/>
</dbReference>
<feature type="compositionally biased region" description="Basic and acidic residues" evidence="3">
    <location>
        <begin position="314"/>
        <end position="324"/>
    </location>
</feature>
<dbReference type="GO" id="GO:0005634">
    <property type="term" value="C:nucleus"/>
    <property type="evidence" value="ECO:0007669"/>
    <property type="project" value="UniProtKB-SubCell"/>
</dbReference>
<dbReference type="Gene3D" id="3.30.160.360">
    <property type="match status" value="1"/>
</dbReference>
<keyword evidence="2" id="KW-0539">Nucleus</keyword>
<dbReference type="Pfam" id="PF05964">
    <property type="entry name" value="FYRN"/>
    <property type="match status" value="1"/>
</dbReference>
<dbReference type="AlphaFoldDB" id="A0A9C7UMX7"/>
<dbReference type="InterPro" id="IPR056302">
    <property type="entry name" value="CHD1-2/Hrp3_HTH"/>
</dbReference>
<evidence type="ECO:0000256" key="3">
    <source>
        <dbReference type="SAM" id="MobiDB-lite"/>
    </source>
</evidence>
<dbReference type="Pfam" id="PF00498">
    <property type="entry name" value="FHA"/>
    <property type="match status" value="1"/>
</dbReference>
<feature type="domain" description="FHA" evidence="4">
    <location>
        <begin position="34"/>
        <end position="92"/>
    </location>
</feature>
<sequence length="955" mass="108279">MPEAPYAFAKLEGKVFLSNGVDVNFEYYIHSDSVLFGRSAGNPEKPLEPGDKEVDCGVGDSNKLSRKHAQFKYNRNSGKYEIKCLGKNGLTVATDEKTVFLNQESPPFPLKSRSLLQMGDCLFIFLLPIGADNPSISFAKSRPKRDWSKADIQALRSGLVKLGFGRWKEINELTGGRLLDHSEEEICQVARNIVAKCYISARAQSERKAMLEIISDSLEGTEDEKEHKVNALIKEAESDFHPSEKGKYLRWARKLRLLQRVQQVVHDPSLLKLKEGKLFVNTVPPAPWWRPEDDMNLVIGIYKHGYGNAEDIRKDPELGFHDRTGPTVASSSASMKQVKEPRHSGDAEDDEEDFEEDEEEEENEEQETSVNQMERKPEQQSINDENSVKKQDTEVSSLPSFPPADAIMRRLKSVLVACMKDMVRLMKEDSKASGRKTVKKEGGQATGEADENDDGKSANLTKKEMTEFEKLIVSYGLFYQNEGQRDWKQFVLISKILEDKSEDVLEAAFLKLMRECYSVLEGPVLGQTYSETFRAELTEAQLASLETDFRQSRNASTFNLSIERSRSILESISLFRFLRLRVLTDPNISETVKICRKMKELPFWWRSVHDRALLYGVEKHGLNNWEAIAEDPELGFPATLEKLAQKRQNEPGAVNEKDYKFPKAKVCQKRFNLLLDLFISNLDSFDDSYSTMHHSVSPLVHDALQFKGETLEEHPLAMVGDPRGVVEIPRKLETGKLQLPFDVGCGLVILNLGYIDRRPHYFNSKEIFPVGFKSVRLMQGQGRESTAVRGRFLCEVLDGGDSGPLFSVSALSNLPAVDEWNEDLVLSKKAFTIIERNPTVAWLKICNESEIALHSSKGVSGKIVAVSGKERFGFYDTTVLYYIERLEGCQDLEGYTSRQFPLVNIRPVVIRCPFGMMEESLKTICSQVGEQNDELFSLPEEWFSEAESRKRLRTI</sequence>
<evidence type="ECO:0000259" key="4">
    <source>
        <dbReference type="PROSITE" id="PS50006"/>
    </source>
</evidence>
<dbReference type="Pfam" id="PF23588">
    <property type="entry name" value="HTH_CHD1_Hrp3"/>
    <property type="match status" value="2"/>
</dbReference>
<evidence type="ECO:0000313" key="5">
    <source>
        <dbReference type="EMBL" id="GJQ09083.1"/>
    </source>
</evidence>
<dbReference type="OrthoDB" id="1333at2759"/>
<dbReference type="InterPro" id="IPR000253">
    <property type="entry name" value="FHA_dom"/>
</dbReference>
<feature type="region of interest" description="Disordered" evidence="3">
    <location>
        <begin position="429"/>
        <end position="458"/>
    </location>
</feature>
<dbReference type="PROSITE" id="PS51542">
    <property type="entry name" value="FYRN"/>
    <property type="match status" value="1"/>
</dbReference>
<dbReference type="PANTHER" id="PTHR46850:SF1">
    <property type="entry name" value="CHROMODOMAIN-HELICASE-DNA-BINDING PROTEIN 9"/>
    <property type="match status" value="1"/>
</dbReference>
<reference evidence="5" key="2">
    <citation type="submission" date="2022-01" db="EMBL/GenBank/DDBJ databases">
        <authorList>
            <person name="Hirooka S."/>
            <person name="Miyagishima S.Y."/>
        </authorList>
    </citation>
    <scope>NUCLEOTIDE SEQUENCE</scope>
    <source>
        <strain evidence="5">NBRC 102759</strain>
    </source>
</reference>
<gene>
    <name evidence="5" type="ORF">GpartN1_g874.t1</name>
</gene>
<dbReference type="Gene3D" id="1.10.10.60">
    <property type="entry name" value="Homeodomain-like"/>
    <property type="match status" value="2"/>
</dbReference>
<evidence type="ECO:0000313" key="6">
    <source>
        <dbReference type="Proteomes" id="UP001061958"/>
    </source>
</evidence>
<dbReference type="CDD" id="cd22701">
    <property type="entry name" value="FHA_FKH1-like"/>
    <property type="match status" value="1"/>
</dbReference>
<dbReference type="InterPro" id="IPR008984">
    <property type="entry name" value="SMAD_FHA_dom_sf"/>
</dbReference>
<feature type="compositionally biased region" description="Acidic residues" evidence="3">
    <location>
        <begin position="347"/>
        <end position="367"/>
    </location>
</feature>
<feature type="region of interest" description="Disordered" evidence="3">
    <location>
        <begin position="314"/>
        <end position="402"/>
    </location>
</feature>
<dbReference type="SUPFAM" id="SSF49879">
    <property type="entry name" value="SMAD/FHA domain"/>
    <property type="match status" value="1"/>
</dbReference>
<dbReference type="PROSITE" id="PS50006">
    <property type="entry name" value="FHA_DOMAIN"/>
    <property type="match status" value="1"/>
</dbReference>
<dbReference type="Pfam" id="PF05965">
    <property type="entry name" value="FYRC"/>
    <property type="match status" value="1"/>
</dbReference>
<name>A0A9C7UMX7_9RHOD</name>
<dbReference type="InterPro" id="IPR051493">
    <property type="entry name" value="CHD"/>
</dbReference>
<evidence type="ECO:0000256" key="2">
    <source>
        <dbReference type="ARBA" id="ARBA00023242"/>
    </source>
</evidence>
<evidence type="ECO:0000256" key="1">
    <source>
        <dbReference type="ARBA" id="ARBA00004123"/>
    </source>
</evidence>
<dbReference type="InterPro" id="IPR003888">
    <property type="entry name" value="FYrich_N"/>
</dbReference>
<dbReference type="EMBL" id="BQMJ01000006">
    <property type="protein sequence ID" value="GJQ09083.1"/>
    <property type="molecule type" value="Genomic_DNA"/>
</dbReference>